<dbReference type="EMBL" id="JAPDRQ010000025">
    <property type="protein sequence ID" value="KAJ9661204.1"/>
    <property type="molecule type" value="Genomic_DNA"/>
</dbReference>
<name>A0ACC3AF66_9EURO</name>
<evidence type="ECO:0000313" key="2">
    <source>
        <dbReference type="Proteomes" id="UP001172386"/>
    </source>
</evidence>
<organism evidence="1 2">
    <name type="scientific">Neophaeococcomyces mojaviensis</name>
    <dbReference type="NCBI Taxonomy" id="3383035"/>
    <lineage>
        <taxon>Eukaryota</taxon>
        <taxon>Fungi</taxon>
        <taxon>Dikarya</taxon>
        <taxon>Ascomycota</taxon>
        <taxon>Pezizomycotina</taxon>
        <taxon>Eurotiomycetes</taxon>
        <taxon>Chaetothyriomycetidae</taxon>
        <taxon>Chaetothyriales</taxon>
        <taxon>Chaetothyriales incertae sedis</taxon>
        <taxon>Neophaeococcomyces</taxon>
    </lineage>
</organism>
<comment type="caution">
    <text evidence="1">The sequence shown here is derived from an EMBL/GenBank/DDBJ whole genome shotgun (WGS) entry which is preliminary data.</text>
</comment>
<keyword evidence="2" id="KW-1185">Reference proteome</keyword>
<gene>
    <name evidence="1" type="ORF">H2198_002148</name>
</gene>
<reference evidence="1" key="1">
    <citation type="submission" date="2022-10" db="EMBL/GenBank/DDBJ databases">
        <title>Culturing micro-colonial fungi from biological soil crusts in the Mojave desert and describing Neophaeococcomyces mojavensis, and introducing the new genera and species Taxawa tesnikishii.</title>
        <authorList>
            <person name="Kurbessoian T."/>
            <person name="Stajich J.E."/>
        </authorList>
    </citation>
    <scope>NUCLEOTIDE SEQUENCE</scope>
    <source>
        <strain evidence="1">JES_112</strain>
    </source>
</reference>
<sequence>MATAVPDGTTGYEAALDVLNSLNTRAEAVRLGDQKARDAMIADCFSLIAKLETPSETFIRTMWTHLMHPAIWRIASDMKLFEALGTDDSPKTVDQLATTTATDPVLTRKVLQNLAAAHVVTEVDVNTFTPTTLSNSLAQQMWIEALELFVPFTNLVTVKTPAYLKERNFRMPTDILDTPGQYAHGGKGEWNMQEMIVRNGHVQGLASLMKVWLDKRPHWSDEKSGFYPVRERLIKGANDSSEAVFMVDVGGSRGHDFLRLFSHVSPDEIPGRLIVQDQPPVVASIADGSLPSKVEKMAYDFFTPQPVQGARVYFMHNIIHNFPDAEAKSILKQIVAAMKKGYSKLLLWDMVLPDKGAGVNACCLDWVMMTYYASSERTETQWRRLLEDPELGLKITDIVHFSQYDQDVIELEIA</sequence>
<protein>
    <submittedName>
        <fullName evidence="1">Uncharacterized protein</fullName>
    </submittedName>
</protein>
<proteinExistence type="predicted"/>
<evidence type="ECO:0000313" key="1">
    <source>
        <dbReference type="EMBL" id="KAJ9661204.1"/>
    </source>
</evidence>
<dbReference type="Proteomes" id="UP001172386">
    <property type="component" value="Unassembled WGS sequence"/>
</dbReference>
<accession>A0ACC3AF66</accession>